<proteinExistence type="predicted"/>
<dbReference type="AlphaFoldDB" id="A0A9X3SFU6"/>
<feature type="domain" description="YvlB/LiaX N-terminal" evidence="1">
    <location>
        <begin position="3"/>
        <end position="32"/>
    </location>
</feature>
<dbReference type="Pfam" id="PF22746">
    <property type="entry name" value="SHOCT-like_DUF2089-C"/>
    <property type="match status" value="1"/>
</dbReference>
<dbReference type="InterPro" id="IPR053959">
    <property type="entry name" value="YvlB/LiaX_N"/>
</dbReference>
<protein>
    <recommendedName>
        <fullName evidence="1">YvlB/LiaX N-terminal domain-containing protein</fullName>
    </recommendedName>
</protein>
<evidence type="ECO:0000313" key="2">
    <source>
        <dbReference type="EMBL" id="MDA0563339.1"/>
    </source>
</evidence>
<gene>
    <name evidence="2" type="ORF">LG943_03185</name>
</gene>
<reference evidence="2" key="1">
    <citation type="submission" date="2021-10" db="EMBL/GenBank/DDBJ databases">
        <title>Streptomonospora sp. nov., isolated from mangrove soil.</title>
        <authorList>
            <person name="Chen X."/>
            <person name="Ge X."/>
            <person name="Liu W."/>
        </authorList>
    </citation>
    <scope>NUCLEOTIDE SEQUENCE</scope>
    <source>
        <strain evidence="2">S1-112</strain>
    </source>
</reference>
<evidence type="ECO:0000259" key="1">
    <source>
        <dbReference type="Pfam" id="PF22746"/>
    </source>
</evidence>
<sequence>MNEQRRQILQMLTEGKITADEAERLIDALDTDQPEPRALDAPRSGSRPKYLRVVVEAGQGTEADGDGPTRINVRVPLQLLRAGVRLASLLPPQAITKANAELSKAGVPIDLAQLKPADVEELVDQLDELTIDVDDPDSKVQVFCE</sequence>
<dbReference type="Proteomes" id="UP001140076">
    <property type="component" value="Unassembled WGS sequence"/>
</dbReference>
<comment type="caution">
    <text evidence="2">The sequence shown here is derived from an EMBL/GenBank/DDBJ whole genome shotgun (WGS) entry which is preliminary data.</text>
</comment>
<dbReference type="EMBL" id="JAJAQC010000004">
    <property type="protein sequence ID" value="MDA0563339.1"/>
    <property type="molecule type" value="Genomic_DNA"/>
</dbReference>
<evidence type="ECO:0000313" key="3">
    <source>
        <dbReference type="Proteomes" id="UP001140076"/>
    </source>
</evidence>
<dbReference type="RefSeq" id="WP_270070632.1">
    <property type="nucleotide sequence ID" value="NZ_JAJAQC010000004.1"/>
</dbReference>
<accession>A0A9X3SFU6</accession>
<keyword evidence="3" id="KW-1185">Reference proteome</keyword>
<name>A0A9X3SFU6_9ACTN</name>
<organism evidence="2 3">
    <name type="scientific">Streptomonospora mangrovi</name>
    <dbReference type="NCBI Taxonomy" id="2883123"/>
    <lineage>
        <taxon>Bacteria</taxon>
        <taxon>Bacillati</taxon>
        <taxon>Actinomycetota</taxon>
        <taxon>Actinomycetes</taxon>
        <taxon>Streptosporangiales</taxon>
        <taxon>Nocardiopsidaceae</taxon>
        <taxon>Streptomonospora</taxon>
    </lineage>
</organism>